<dbReference type="Proteomes" id="UP000790347">
    <property type="component" value="Unassembled WGS sequence"/>
</dbReference>
<feature type="region of interest" description="Disordered" evidence="11">
    <location>
        <begin position="785"/>
        <end position="815"/>
    </location>
</feature>
<feature type="region of interest" description="Disordered" evidence="11">
    <location>
        <begin position="229"/>
        <end position="264"/>
    </location>
</feature>
<feature type="region of interest" description="Disordered" evidence="11">
    <location>
        <begin position="435"/>
        <end position="455"/>
    </location>
</feature>
<evidence type="ECO:0000256" key="7">
    <source>
        <dbReference type="ARBA" id="ARBA00023015"/>
    </source>
</evidence>
<keyword evidence="4" id="KW-0677">Repeat</keyword>
<keyword evidence="14" id="KW-1185">Reference proteome</keyword>
<dbReference type="PROSITE" id="PS00028">
    <property type="entry name" value="ZINC_FINGER_C2H2_1"/>
    <property type="match status" value="8"/>
</dbReference>
<evidence type="ECO:0000256" key="5">
    <source>
        <dbReference type="ARBA" id="ARBA00022771"/>
    </source>
</evidence>
<feature type="domain" description="C2H2-type" evidence="12">
    <location>
        <begin position="1108"/>
        <end position="1130"/>
    </location>
</feature>
<dbReference type="FunFam" id="3.30.160.60:FF:001442">
    <property type="entry name" value="zinc finger protein 696"/>
    <property type="match status" value="1"/>
</dbReference>
<dbReference type="GO" id="GO:0008270">
    <property type="term" value="F:zinc ion binding"/>
    <property type="evidence" value="ECO:0007669"/>
    <property type="project" value="UniProtKB-KW"/>
</dbReference>
<feature type="compositionally biased region" description="Low complexity" evidence="11">
    <location>
        <begin position="446"/>
        <end position="455"/>
    </location>
</feature>
<dbReference type="PROSITE" id="PS50157">
    <property type="entry name" value="ZINC_FINGER_C2H2_2"/>
    <property type="match status" value="7"/>
</dbReference>
<organism evidence="13 14">
    <name type="scientific">Dermatophagoides farinae</name>
    <name type="common">American house dust mite</name>
    <dbReference type="NCBI Taxonomy" id="6954"/>
    <lineage>
        <taxon>Eukaryota</taxon>
        <taxon>Metazoa</taxon>
        <taxon>Ecdysozoa</taxon>
        <taxon>Arthropoda</taxon>
        <taxon>Chelicerata</taxon>
        <taxon>Arachnida</taxon>
        <taxon>Acari</taxon>
        <taxon>Acariformes</taxon>
        <taxon>Sarcoptiformes</taxon>
        <taxon>Astigmata</taxon>
        <taxon>Psoroptidia</taxon>
        <taxon>Analgoidea</taxon>
        <taxon>Pyroglyphidae</taxon>
        <taxon>Dermatophagoidinae</taxon>
        <taxon>Dermatophagoides</taxon>
    </lineage>
</organism>
<evidence type="ECO:0000256" key="4">
    <source>
        <dbReference type="ARBA" id="ARBA00022737"/>
    </source>
</evidence>
<evidence type="ECO:0000256" key="9">
    <source>
        <dbReference type="ARBA" id="ARBA00023242"/>
    </source>
</evidence>
<evidence type="ECO:0000256" key="10">
    <source>
        <dbReference type="PROSITE-ProRule" id="PRU00042"/>
    </source>
</evidence>
<keyword evidence="7" id="KW-0805">Transcription regulation</keyword>
<dbReference type="SUPFAM" id="SSF57667">
    <property type="entry name" value="beta-beta-alpha zinc fingers"/>
    <property type="match status" value="4"/>
</dbReference>
<feature type="domain" description="C2H2-type" evidence="12">
    <location>
        <begin position="676"/>
        <end position="703"/>
    </location>
</feature>
<keyword evidence="6" id="KW-0862">Zinc</keyword>
<feature type="compositionally biased region" description="Basic residues" evidence="11">
    <location>
        <begin position="1"/>
        <end position="10"/>
    </location>
</feature>
<feature type="region of interest" description="Disordered" evidence="11">
    <location>
        <begin position="78"/>
        <end position="132"/>
    </location>
</feature>
<evidence type="ECO:0000256" key="3">
    <source>
        <dbReference type="ARBA" id="ARBA00022723"/>
    </source>
</evidence>
<dbReference type="FunFam" id="3.30.160.60:FF:001289">
    <property type="entry name" value="Zinc finger protein 574"/>
    <property type="match status" value="1"/>
</dbReference>
<protein>
    <recommendedName>
        <fullName evidence="12">C2H2-type domain-containing protein</fullName>
    </recommendedName>
</protein>
<evidence type="ECO:0000256" key="11">
    <source>
        <dbReference type="SAM" id="MobiDB-lite"/>
    </source>
</evidence>
<evidence type="ECO:0000259" key="12">
    <source>
        <dbReference type="PROSITE" id="PS50157"/>
    </source>
</evidence>
<keyword evidence="8" id="KW-0804">Transcription</keyword>
<dbReference type="GO" id="GO:0003682">
    <property type="term" value="F:chromatin binding"/>
    <property type="evidence" value="ECO:0007669"/>
    <property type="project" value="UniProtKB-ARBA"/>
</dbReference>
<feature type="region of interest" description="Disordered" evidence="11">
    <location>
        <begin position="1219"/>
        <end position="1241"/>
    </location>
</feature>
<dbReference type="InterPro" id="IPR036236">
    <property type="entry name" value="Znf_C2H2_sf"/>
</dbReference>
<feature type="domain" description="C2H2-type" evidence="12">
    <location>
        <begin position="1048"/>
        <end position="1075"/>
    </location>
</feature>
<proteinExistence type="inferred from homology"/>
<feature type="compositionally biased region" description="Polar residues" evidence="11">
    <location>
        <begin position="1143"/>
        <end position="1159"/>
    </location>
</feature>
<accession>A0A922IFM7</accession>
<sequence length="1490" mass="163766">MSSHQHHQPHHPTSSSSSSSTITTTAIISGHGNNDDDDGGGGGGGSSVGINNTGHLQQQQSHVVTLVGDHQLQQHIIQHETRQQQQQQIIQATESAQSSHQVHHHHHQQQNLHHNHHHHHHLQRSASTGSEVQFRSLVEPSTATVPLIQTQHQVIYSLGDHVDDENDLFECGKCKQHFSYLHSFVQHKKICNSRLQQQQHTKSSLSTNSEKLRELAEIELHLGIASTSTSASQPQLVHHTGSNVHHSHHSMGKSLLSTSSNNSSPLLIPSNNNSPTSMMTAVATGGGNGQSTNHLVGDINIINRHLSHGNRASPLIDPLNGSSINVNSILPDNDLLSLTSSLDANMIASIGNSISPSSLLHLQGGDVSSNTDDFAQFAHLNHGLDASTESSMNDVNQHSRSNSIAIYGVTSSTNGASDASHSMLISSANSSSSISTNTGVHINSTHPQHAQQPQQSSVNVINFINSIHNTSPTSFTSFMQNISSNDVNIGVNGEGSSSSSSLLKTSFDTVGDVDGASNDNSIGSPSRFLNLPPPASQPSTPSSIIEHRPNQVGATVRSTQTSSISTEIHHVNKPQQTMNVIHHSQQQHSQQSQTIIINHDVVDNSRAINENHIHSQTLNPNQFAADNQQHNPQQSSQMTNTNQPAELFKCNFCDRSYTKSIELANHMPCHTGEKPYQCCICGKAFGQKNNLRKHIMTHKVTKEQYQTAYKTSVDQSLKNMPNAGKNKTLKNQPATAVTQTALTQPKGMVADTSNKIVIYICPMKCGFTSESFEILKVHCATEHPNQFNDSSTVQVTSTDLQQKPHQNNPPNVHHIVSTQETSSSNFLNSSQNNNQTNQSNMVSIKQEIASDTAIYQLTATPSTNQSSNQSGTQPLLEFKVQDKFTCPVPSCGFVSTKETEFKMHCVDHTVANDENIRYRCTANDCKEVYNNVESFIKHLQSHDKATCNTEAEQSGSNEPIKAKSRIYRCSICLNRYTTENALENHKATTSHHYPCQHCNKIFPCERYLRRHLLTHGAGLFICKYCDKSFKTANYLKVHLIIHTGEKPFACKICDAAFNRRDKLKRHELVHDPVKRYKCPMNNNGCKREFNRPDKLKAHILTHSGVKPYQCTMCTRSFTRRAHLREHSKTHQEVVNAIIKANIEKTSPNSSPNKTNTCNTDKAILNPPNSTSQTVVATYEKDNISKSEISALIHQQDSSDPSNNVSNQAVMQSSSFNKTANYANTTSNNNNQQSHLTDAKLLDKQEKKSIGDINKESFMDNYKSQATFTTDQTVSDSVSHAVATTTTTISKNNNGSIILFTGASLPSLTSSPNCNPQQTIPSTDQTHSQLSTLATSSSSSTNLQKQDTTITHYQQDNTQRNPQQKLSTPTNNNTSTSFQTFILLYSCPACEAYFFKEEEIKTHKCCANTSSIGVKNNMVDNGNRQQQQTMQPLLVPVDHKVNPVPTSDNNRINIATSPATTTTSSIKSINAAFVNPSDMCKMEIEAENTSI</sequence>
<keyword evidence="3" id="KW-0479">Metal-binding</keyword>
<evidence type="ECO:0000256" key="6">
    <source>
        <dbReference type="ARBA" id="ARBA00022833"/>
    </source>
</evidence>
<reference evidence="13" key="2">
    <citation type="journal article" date="2022" name="Res Sq">
        <title>Comparative Genomics Reveals Insights into the Divergent Evolution of Astigmatic Mites and Household Pest Adaptations.</title>
        <authorList>
            <person name="Xiong Q."/>
            <person name="Wan A.T.-Y."/>
            <person name="Liu X.-Y."/>
            <person name="Fung C.S.-H."/>
            <person name="Xiao X."/>
            <person name="Malainual N."/>
            <person name="Hou J."/>
            <person name="Wang L."/>
            <person name="Wang M."/>
            <person name="Yang K."/>
            <person name="Cui Y."/>
            <person name="Leung E."/>
            <person name="Nong W."/>
            <person name="Shin S.-K."/>
            <person name="Au S."/>
            <person name="Jeong K.Y."/>
            <person name="Chew F.T."/>
            <person name="Hui J."/>
            <person name="Leung T.F."/>
            <person name="Tungtrongchitr A."/>
            <person name="Zhong N."/>
            <person name="Liu Z."/>
            <person name="Tsui S."/>
        </authorList>
    </citation>
    <scope>NUCLEOTIDE SEQUENCE</scope>
    <source>
        <strain evidence="13">Derf</strain>
        <tissue evidence="13">Whole organism</tissue>
    </source>
</reference>
<comment type="caution">
    <text evidence="13">The sequence shown here is derived from an EMBL/GenBank/DDBJ whole genome shotgun (WGS) entry which is preliminary data.</text>
</comment>
<comment type="similarity">
    <text evidence="2">Belongs to the krueppel C2H2-type zinc-finger protein family.</text>
</comment>
<dbReference type="GO" id="GO:0005634">
    <property type="term" value="C:nucleus"/>
    <property type="evidence" value="ECO:0007669"/>
    <property type="project" value="UniProtKB-SubCell"/>
</dbReference>
<feature type="domain" description="C2H2-type" evidence="12">
    <location>
        <begin position="1020"/>
        <end position="1047"/>
    </location>
</feature>
<keyword evidence="5 10" id="KW-0863">Zinc-finger</keyword>
<dbReference type="GO" id="GO:0000981">
    <property type="term" value="F:DNA-binding transcription factor activity, RNA polymerase II-specific"/>
    <property type="evidence" value="ECO:0007669"/>
    <property type="project" value="TreeGrafter"/>
</dbReference>
<dbReference type="FunFam" id="3.30.160.60:FF:000690">
    <property type="entry name" value="Zinc finger protein 354C"/>
    <property type="match status" value="1"/>
</dbReference>
<dbReference type="InterPro" id="IPR013087">
    <property type="entry name" value="Znf_C2H2_type"/>
</dbReference>
<evidence type="ECO:0000256" key="2">
    <source>
        <dbReference type="ARBA" id="ARBA00006991"/>
    </source>
</evidence>
<feature type="compositionally biased region" description="Polar residues" evidence="11">
    <location>
        <begin position="1308"/>
        <end position="1323"/>
    </location>
</feature>
<feature type="domain" description="C2H2-type" evidence="12">
    <location>
        <begin position="1076"/>
        <end position="1107"/>
    </location>
</feature>
<dbReference type="PANTHER" id="PTHR24394:SF29">
    <property type="entry name" value="MYONEURIN"/>
    <property type="match status" value="1"/>
</dbReference>
<feature type="region of interest" description="Disordered" evidence="11">
    <location>
        <begin position="514"/>
        <end position="547"/>
    </location>
</feature>
<evidence type="ECO:0000256" key="8">
    <source>
        <dbReference type="ARBA" id="ARBA00023163"/>
    </source>
</evidence>
<evidence type="ECO:0000313" key="14">
    <source>
        <dbReference type="Proteomes" id="UP000790347"/>
    </source>
</evidence>
<reference evidence="13" key="1">
    <citation type="submission" date="2013-05" db="EMBL/GenBank/DDBJ databases">
        <authorList>
            <person name="Yim A.K.Y."/>
            <person name="Chan T.F."/>
            <person name="Ji K.M."/>
            <person name="Liu X.Y."/>
            <person name="Zhou J.W."/>
            <person name="Li R.Q."/>
            <person name="Yang K.Y."/>
            <person name="Li J."/>
            <person name="Li M."/>
            <person name="Law P.T.W."/>
            <person name="Wu Y.L."/>
            <person name="Cai Z.L."/>
            <person name="Qin H."/>
            <person name="Bao Y."/>
            <person name="Leung R.K.K."/>
            <person name="Ng P.K.S."/>
            <person name="Zou J."/>
            <person name="Zhong X.J."/>
            <person name="Ran P.X."/>
            <person name="Zhong N.S."/>
            <person name="Liu Z.G."/>
            <person name="Tsui S.K.W."/>
        </authorList>
    </citation>
    <scope>NUCLEOTIDE SEQUENCE</scope>
    <source>
        <strain evidence="13">Derf</strain>
        <tissue evidence="13">Whole organism</tissue>
    </source>
</reference>
<comment type="subcellular location">
    <subcellularLocation>
        <location evidence="1">Nucleus</location>
    </subcellularLocation>
</comment>
<feature type="compositionally biased region" description="Low complexity" evidence="11">
    <location>
        <begin position="1324"/>
        <end position="1345"/>
    </location>
</feature>
<dbReference type="SMART" id="SM00355">
    <property type="entry name" value="ZnF_C2H2"/>
    <property type="match status" value="12"/>
</dbReference>
<dbReference type="Gene3D" id="3.30.160.60">
    <property type="entry name" value="Classic Zinc Finger"/>
    <property type="match status" value="7"/>
</dbReference>
<keyword evidence="9" id="KW-0539">Nucleus</keyword>
<feature type="region of interest" description="Disordered" evidence="11">
    <location>
        <begin position="1142"/>
        <end position="1171"/>
    </location>
</feature>
<gene>
    <name evidence="13" type="ORF">DERF_003570</name>
</gene>
<dbReference type="EMBL" id="ASGP02000001">
    <property type="protein sequence ID" value="KAH9529701.1"/>
    <property type="molecule type" value="Genomic_DNA"/>
</dbReference>
<feature type="region of interest" description="Disordered" evidence="11">
    <location>
        <begin position="1"/>
        <end position="62"/>
    </location>
</feature>
<feature type="domain" description="C2H2-type" evidence="12">
    <location>
        <begin position="993"/>
        <end position="1015"/>
    </location>
</feature>
<feature type="compositionally biased region" description="Low complexity" evidence="11">
    <location>
        <begin position="254"/>
        <end position="264"/>
    </location>
</feature>
<dbReference type="Pfam" id="PF00096">
    <property type="entry name" value="zf-C2H2"/>
    <property type="match status" value="5"/>
</dbReference>
<feature type="compositionally biased region" description="Low complexity" evidence="11">
    <location>
        <begin position="83"/>
        <end position="100"/>
    </location>
</feature>
<feature type="region of interest" description="Disordered" evidence="11">
    <location>
        <begin position="1308"/>
        <end position="1345"/>
    </location>
</feature>
<dbReference type="PANTHER" id="PTHR24394">
    <property type="entry name" value="ZINC FINGER PROTEIN"/>
    <property type="match status" value="1"/>
</dbReference>
<feature type="compositionally biased region" description="Low complexity" evidence="11">
    <location>
        <begin position="11"/>
        <end position="32"/>
    </location>
</feature>
<feature type="domain" description="C2H2-type" evidence="12">
    <location>
        <begin position="648"/>
        <end position="675"/>
    </location>
</feature>
<evidence type="ECO:0000313" key="13">
    <source>
        <dbReference type="EMBL" id="KAH9529701.1"/>
    </source>
</evidence>
<name>A0A922IFM7_DERFA</name>
<feature type="compositionally biased region" description="Low complexity" evidence="11">
    <location>
        <begin position="1219"/>
        <end position="1230"/>
    </location>
</feature>
<evidence type="ECO:0000256" key="1">
    <source>
        <dbReference type="ARBA" id="ARBA00004123"/>
    </source>
</evidence>
<feature type="compositionally biased region" description="Basic residues" evidence="11">
    <location>
        <begin position="101"/>
        <end position="123"/>
    </location>
</feature>